<evidence type="ECO:0000259" key="1">
    <source>
        <dbReference type="Pfam" id="PF13086"/>
    </source>
</evidence>
<dbReference type="InterPro" id="IPR027417">
    <property type="entry name" value="P-loop_NTPase"/>
</dbReference>
<name>A0ABX7AYF9_9BACI</name>
<protein>
    <recommendedName>
        <fullName evidence="1">DNA2/NAM7 helicase helicase domain-containing protein</fullName>
    </recommendedName>
</protein>
<reference evidence="2 3" key="1">
    <citation type="submission" date="2020-01" db="EMBL/GenBank/DDBJ databases">
        <authorList>
            <person name="Liu G."/>
            <person name="Liu B."/>
        </authorList>
    </citation>
    <scope>NUCLEOTIDE SEQUENCE [LARGE SCALE GENOMIC DNA]</scope>
    <source>
        <strain evidence="2 3">FJAT-51161</strain>
    </source>
</reference>
<sequence>MTELIKQIYSKEPKSKILFTSPSHVAVDHLLSNLSDDLFNRIIVRIGDSEKISTSSE</sequence>
<accession>A0ABX7AYF9</accession>
<dbReference type="Pfam" id="PF13086">
    <property type="entry name" value="AAA_11"/>
    <property type="match status" value="1"/>
</dbReference>
<organism evidence="2 3">
    <name type="scientific">Lysinibacillus agricola</name>
    <dbReference type="NCBI Taxonomy" id="2590012"/>
    <lineage>
        <taxon>Bacteria</taxon>
        <taxon>Bacillati</taxon>
        <taxon>Bacillota</taxon>
        <taxon>Bacilli</taxon>
        <taxon>Bacillales</taxon>
        <taxon>Bacillaceae</taxon>
        <taxon>Lysinibacillus</taxon>
    </lineage>
</organism>
<keyword evidence="3" id="KW-1185">Reference proteome</keyword>
<gene>
    <name evidence="2" type="ORF">FJQ98_02330</name>
</gene>
<dbReference type="Proteomes" id="UP000596049">
    <property type="component" value="Chromosome"/>
</dbReference>
<proteinExistence type="predicted"/>
<dbReference type="Gene3D" id="3.40.50.300">
    <property type="entry name" value="P-loop containing nucleotide triphosphate hydrolases"/>
    <property type="match status" value="1"/>
</dbReference>
<evidence type="ECO:0000313" key="3">
    <source>
        <dbReference type="Proteomes" id="UP000596049"/>
    </source>
</evidence>
<feature type="domain" description="DNA2/NAM7 helicase helicase" evidence="1">
    <location>
        <begin position="2"/>
        <end position="55"/>
    </location>
</feature>
<dbReference type="InterPro" id="IPR041677">
    <property type="entry name" value="DNA2/NAM7_AAA_11"/>
</dbReference>
<dbReference type="RefSeq" id="WP_143114756.1">
    <property type="nucleotide sequence ID" value="NZ_CP067341.1"/>
</dbReference>
<dbReference type="EMBL" id="CP067341">
    <property type="protein sequence ID" value="QQP14811.1"/>
    <property type="molecule type" value="Genomic_DNA"/>
</dbReference>
<evidence type="ECO:0000313" key="2">
    <source>
        <dbReference type="EMBL" id="QQP14811.1"/>
    </source>
</evidence>